<keyword evidence="2" id="KW-0378">Hydrolase</keyword>
<dbReference type="InterPro" id="IPR004888">
    <property type="entry name" value="Glycoside_hydrolase_63"/>
</dbReference>
<accession>A0A7W5JVC2</accession>
<organism evidence="5 6">
    <name type="scientific">Microlunatus antarcticus</name>
    <dbReference type="NCBI Taxonomy" id="53388"/>
    <lineage>
        <taxon>Bacteria</taxon>
        <taxon>Bacillati</taxon>
        <taxon>Actinomycetota</taxon>
        <taxon>Actinomycetes</taxon>
        <taxon>Propionibacteriales</taxon>
        <taxon>Propionibacteriaceae</taxon>
        <taxon>Microlunatus</taxon>
    </lineage>
</organism>
<dbReference type="EMBL" id="JACHZG010000001">
    <property type="protein sequence ID" value="MBB3326939.1"/>
    <property type="molecule type" value="Genomic_DNA"/>
</dbReference>
<dbReference type="RefSeq" id="WP_183337832.1">
    <property type="nucleotide sequence ID" value="NZ_JACHZG010000001.1"/>
</dbReference>
<dbReference type="Pfam" id="PF22422">
    <property type="entry name" value="MGH1-like_GH"/>
    <property type="match status" value="1"/>
</dbReference>
<evidence type="ECO:0000259" key="4">
    <source>
        <dbReference type="Pfam" id="PF22422"/>
    </source>
</evidence>
<dbReference type="InterPro" id="IPR008928">
    <property type="entry name" value="6-hairpin_glycosidase_sf"/>
</dbReference>
<feature type="domain" description="Mannosylglycerate hydrolase MGH1-like glycoside hydrolase" evidence="4">
    <location>
        <begin position="109"/>
        <end position="383"/>
    </location>
</feature>
<proteinExistence type="inferred from homology"/>
<dbReference type="InterPro" id="IPR012341">
    <property type="entry name" value="6hp_glycosidase-like_sf"/>
</dbReference>
<gene>
    <name evidence="5" type="ORF">FHX39_001883</name>
</gene>
<evidence type="ECO:0000313" key="6">
    <source>
        <dbReference type="Proteomes" id="UP000565572"/>
    </source>
</evidence>
<name>A0A7W5JVC2_9ACTN</name>
<dbReference type="GO" id="GO:0009311">
    <property type="term" value="P:oligosaccharide metabolic process"/>
    <property type="evidence" value="ECO:0007669"/>
    <property type="project" value="InterPro"/>
</dbReference>
<comment type="caution">
    <text evidence="5">The sequence shown here is derived from an EMBL/GenBank/DDBJ whole genome shotgun (WGS) entry which is preliminary data.</text>
</comment>
<dbReference type="PANTHER" id="PTHR10412:SF11">
    <property type="entry name" value="MANNOSYL-OLIGOSACCHARIDE GLUCOSIDASE"/>
    <property type="match status" value="1"/>
</dbReference>
<dbReference type="SUPFAM" id="SSF48208">
    <property type="entry name" value="Six-hairpin glycosidases"/>
    <property type="match status" value="1"/>
</dbReference>
<dbReference type="Proteomes" id="UP000565572">
    <property type="component" value="Unassembled WGS sequence"/>
</dbReference>
<dbReference type="Gene3D" id="1.50.10.10">
    <property type="match status" value="1"/>
</dbReference>
<evidence type="ECO:0000256" key="1">
    <source>
        <dbReference type="ARBA" id="ARBA00010833"/>
    </source>
</evidence>
<evidence type="ECO:0000256" key="2">
    <source>
        <dbReference type="ARBA" id="ARBA00022801"/>
    </source>
</evidence>
<dbReference type="GO" id="GO:0004573">
    <property type="term" value="F:Glc3Man9GlcNAc2 oligosaccharide glucosidase activity"/>
    <property type="evidence" value="ECO:0007669"/>
    <property type="project" value="InterPro"/>
</dbReference>
<keyword evidence="6" id="KW-1185">Reference proteome</keyword>
<sequence length="490" mass="54216">MRPSPPDRALDRTRLPEPVLDRSPGLVSLYWTAWETAWGHVVHQPGVPRSPYMDEGFDPDVIWIWDTCLMTHFCKYAPDLFPGIESLQNFYGPLHDGTPSVLQIQHPDNPPLFAWAEEEYVRHTGDLEHVARLLDAGYLQRHLAWFDTVAPGTVLPTTVMPTAIERRPEGYRWGAIQSGMDNTPRAGEANWYGNSRGGILWLDALAQQALSARSIARLARLVGRTALAEDHEARHEALCAALQHHWDDDDATFYDRLDTAPFAFRRVVTPAAYWPLLAGACSPEQARSLADLLTDPQRLGGPVPWPSVARDDPAFRADGQYWRGSVWVPLAYMSARALADHGHGELAKTASTALLEHMARTYAEHSPATIWEAYAAVDAAPATDKDGRTAVRPDFCGWSALGPISMLIEHVLGFRVDATTRTVHWDPDGDGRQGIRRLRCGTTLVDAVADGDEVVVDTDHPVTLVLAGREHELGVGRHHLPRPETVPSAA</sequence>
<dbReference type="InterPro" id="IPR054491">
    <property type="entry name" value="MGH1-like_GH"/>
</dbReference>
<comment type="similarity">
    <text evidence="1">Belongs to the glycosyl hydrolase 63 family.</text>
</comment>
<evidence type="ECO:0000256" key="3">
    <source>
        <dbReference type="ARBA" id="ARBA00023295"/>
    </source>
</evidence>
<keyword evidence="3" id="KW-0326">Glycosidase</keyword>
<dbReference type="GO" id="GO:0006487">
    <property type="term" value="P:protein N-linked glycosylation"/>
    <property type="evidence" value="ECO:0007669"/>
    <property type="project" value="TreeGrafter"/>
</dbReference>
<reference evidence="5 6" key="1">
    <citation type="submission" date="2020-08" db="EMBL/GenBank/DDBJ databases">
        <title>Sequencing the genomes of 1000 actinobacteria strains.</title>
        <authorList>
            <person name="Klenk H.-P."/>
        </authorList>
    </citation>
    <scope>NUCLEOTIDE SEQUENCE [LARGE SCALE GENOMIC DNA]</scope>
    <source>
        <strain evidence="5 6">DSM 11053</strain>
    </source>
</reference>
<protein>
    <submittedName>
        <fullName evidence="5">Glycogen debranching enzyme</fullName>
    </submittedName>
</protein>
<dbReference type="AlphaFoldDB" id="A0A7W5JVC2"/>
<evidence type="ECO:0000313" key="5">
    <source>
        <dbReference type="EMBL" id="MBB3326939.1"/>
    </source>
</evidence>
<dbReference type="PANTHER" id="PTHR10412">
    <property type="entry name" value="MANNOSYL-OLIGOSACCHARIDE GLUCOSIDASE"/>
    <property type="match status" value="1"/>
</dbReference>